<name>A0A3M6VCD0_9STRA</name>
<gene>
    <name evidence="2" type="ORF">DD238_005707</name>
</gene>
<reference evidence="2 3" key="1">
    <citation type="submission" date="2018-06" db="EMBL/GenBank/DDBJ databases">
        <title>Comparative genomics of downy mildews reveals potential adaptations to biotrophy.</title>
        <authorList>
            <person name="Fletcher K."/>
            <person name="Klosterman S.J."/>
            <person name="Derevnina L."/>
            <person name="Martin F."/>
            <person name="Koike S."/>
            <person name="Reyes Chin-Wo S."/>
            <person name="Mou B."/>
            <person name="Michelmore R."/>
        </authorList>
    </citation>
    <scope>NUCLEOTIDE SEQUENCE [LARGE SCALE GENOMIC DNA]</scope>
    <source>
        <strain evidence="2 3">R14</strain>
    </source>
</reference>
<proteinExistence type="predicted"/>
<keyword evidence="1" id="KW-0472">Membrane</keyword>
<organism evidence="2 3">
    <name type="scientific">Peronospora effusa</name>
    <dbReference type="NCBI Taxonomy" id="542832"/>
    <lineage>
        <taxon>Eukaryota</taxon>
        <taxon>Sar</taxon>
        <taxon>Stramenopiles</taxon>
        <taxon>Oomycota</taxon>
        <taxon>Peronosporomycetes</taxon>
        <taxon>Peronosporales</taxon>
        <taxon>Peronosporaceae</taxon>
        <taxon>Peronospora</taxon>
    </lineage>
</organism>
<dbReference type="PROSITE" id="PS51257">
    <property type="entry name" value="PROKAR_LIPOPROTEIN"/>
    <property type="match status" value="1"/>
</dbReference>
<evidence type="ECO:0000313" key="3">
    <source>
        <dbReference type="Proteomes" id="UP000282087"/>
    </source>
</evidence>
<keyword evidence="3" id="KW-1185">Reference proteome</keyword>
<accession>A0A3M6VCD0</accession>
<dbReference type="VEuPathDB" id="FungiDB:DD237_001406"/>
<keyword evidence="1" id="KW-0812">Transmembrane</keyword>
<keyword evidence="1" id="KW-1133">Transmembrane helix</keyword>
<feature type="transmembrane region" description="Helical" evidence="1">
    <location>
        <begin position="6"/>
        <end position="28"/>
    </location>
</feature>
<dbReference type="Proteomes" id="UP000282087">
    <property type="component" value="Unassembled WGS sequence"/>
</dbReference>
<dbReference type="AlphaFoldDB" id="A0A3M6VCD0"/>
<protein>
    <recommendedName>
        <fullName evidence="4">RxLR effector protein</fullName>
    </recommendedName>
</protein>
<dbReference type="EMBL" id="QLLG01000358">
    <property type="protein sequence ID" value="RMX63853.1"/>
    <property type="molecule type" value="Genomic_DNA"/>
</dbReference>
<evidence type="ECO:0008006" key="4">
    <source>
        <dbReference type="Google" id="ProtNLM"/>
    </source>
</evidence>
<evidence type="ECO:0000313" key="2">
    <source>
        <dbReference type="EMBL" id="RMX63853.1"/>
    </source>
</evidence>
<sequence length="195" mass="22331">MRLDSIFFVSVLFACFNLTSISVVSITFKAPAHEFDVETAKEERTSSIPVFDTVIKKIKSMTSSGMEEMADVNNMLDVYKTLQRQKGILSHNERYNDGIRYLERTSLDTLKAELESSGNDGDKIFLKVLITFMKENADESIQNKLKTTLLTFWDDKDRSVHDVFKLLKLDHKTNDKVYSNLLKCGSSIREVVTLR</sequence>
<evidence type="ECO:0000256" key="1">
    <source>
        <dbReference type="SAM" id="Phobius"/>
    </source>
</evidence>
<comment type="caution">
    <text evidence="2">The sequence shown here is derived from an EMBL/GenBank/DDBJ whole genome shotgun (WGS) entry which is preliminary data.</text>
</comment>